<dbReference type="InterPro" id="IPR036322">
    <property type="entry name" value="WD40_repeat_dom_sf"/>
</dbReference>
<comment type="caution">
    <text evidence="4">The sequence shown here is derived from an EMBL/GenBank/DDBJ whole genome shotgun (WGS) entry which is preliminary data.</text>
</comment>
<keyword evidence="2" id="KW-0677">Repeat</keyword>
<keyword evidence="1" id="KW-0853">WD repeat</keyword>
<accession>A0A433DN99</accession>
<dbReference type="GO" id="GO:0017183">
    <property type="term" value="P:protein histidyl modification to diphthamide"/>
    <property type="evidence" value="ECO:0007669"/>
    <property type="project" value="TreeGrafter"/>
</dbReference>
<reference evidence="4 5" key="1">
    <citation type="journal article" date="2018" name="New Phytol.">
        <title>Phylogenomics of Endogonaceae and evolution of mycorrhizas within Mucoromycota.</title>
        <authorList>
            <person name="Chang Y."/>
            <person name="Desiro A."/>
            <person name="Na H."/>
            <person name="Sandor L."/>
            <person name="Lipzen A."/>
            <person name="Clum A."/>
            <person name="Barry K."/>
            <person name="Grigoriev I.V."/>
            <person name="Martin F.M."/>
            <person name="Stajich J.E."/>
            <person name="Smith M.E."/>
            <person name="Bonito G."/>
            <person name="Spatafora J.W."/>
        </authorList>
    </citation>
    <scope>NUCLEOTIDE SEQUENCE [LARGE SCALE GENOMIC DNA]</scope>
    <source>
        <strain evidence="4 5">GMNB39</strain>
    </source>
</reference>
<dbReference type="PANTHER" id="PTHR46042:SF1">
    <property type="entry name" value="DIPHTHINE METHYLTRANSFERASE"/>
    <property type="match status" value="1"/>
</dbReference>
<dbReference type="InterPro" id="IPR015943">
    <property type="entry name" value="WD40/YVTN_repeat-like_dom_sf"/>
</dbReference>
<gene>
    <name evidence="4" type="ORF">BC936DRAFT_147569</name>
</gene>
<comment type="pathway">
    <text evidence="3">Protein modification.</text>
</comment>
<dbReference type="Gene3D" id="2.130.10.10">
    <property type="entry name" value="YVTN repeat-like/Quinoprotein amine dehydrogenase"/>
    <property type="match status" value="1"/>
</dbReference>
<name>A0A433DN99_9FUNG</name>
<dbReference type="SUPFAM" id="SSF50978">
    <property type="entry name" value="WD40 repeat-like"/>
    <property type="match status" value="1"/>
</dbReference>
<dbReference type="EMBL" id="RBNI01000066">
    <property type="protein sequence ID" value="RUP52322.1"/>
    <property type="molecule type" value="Genomic_DNA"/>
</dbReference>
<protein>
    <recommendedName>
        <fullName evidence="6">WD40-repeat-containing domain protein</fullName>
    </recommendedName>
</protein>
<dbReference type="OrthoDB" id="1930760at2759"/>
<evidence type="ECO:0000313" key="4">
    <source>
        <dbReference type="EMBL" id="RUP52322.1"/>
    </source>
</evidence>
<sequence length="531" mass="58589">MLATSTRVPSLHRQDTEYSADSIEFNPFIDSGNARYFACGTYQLAKNETEEAAATAKDDEDVERKDRPMDRLGRILIYEVVDTKEGNVATWVILCVSGPVAPCDGKRRTYFLVFGVCRKVHQRLECPAVLDMKWSHHRIFGKEILGVVDSIGSLSLYEFADDDNGIARLSLSHHLATIPDISTLCLSLDWSNRVSPNVAARITTSHSSGSLSVISINNERAEVVKQWHAHDFETWIAAWNYWDAEVLYSGRALRSYSREALMVVMKFELLSLVYHAGADDCLFKGWDLRAGTNRPTFVTSTWVSRRSNPLPSSRISSPLAGNTRDLSLPPHLDSTTYTSVHSAPLLGPHVTSYNEHILLWDVRSLRQPISDFHTGGGVWRLRWHPAERHTLLAACMHAGAFVVDVRGGILDGGVGGFSNCGLCGDPLSGNTSSRQCAPVSHAHSAEPATCALTSSFLDHQSIVYGADWSCDPDRVRNGRSLVATCSFYDHVAHLCGTMMETKCDRDAESGYAVVEVTEQEHVIGGSPDAEF</sequence>
<evidence type="ECO:0000313" key="5">
    <source>
        <dbReference type="Proteomes" id="UP000268093"/>
    </source>
</evidence>
<dbReference type="GO" id="GO:0061685">
    <property type="term" value="F:diphthine methylesterase activity"/>
    <property type="evidence" value="ECO:0007669"/>
    <property type="project" value="TreeGrafter"/>
</dbReference>
<dbReference type="GO" id="GO:0005737">
    <property type="term" value="C:cytoplasm"/>
    <property type="evidence" value="ECO:0007669"/>
    <property type="project" value="TreeGrafter"/>
</dbReference>
<proteinExistence type="predicted"/>
<organism evidence="4 5">
    <name type="scientific">Jimgerdemannia flammicorona</name>
    <dbReference type="NCBI Taxonomy" id="994334"/>
    <lineage>
        <taxon>Eukaryota</taxon>
        <taxon>Fungi</taxon>
        <taxon>Fungi incertae sedis</taxon>
        <taxon>Mucoromycota</taxon>
        <taxon>Mucoromycotina</taxon>
        <taxon>Endogonomycetes</taxon>
        <taxon>Endogonales</taxon>
        <taxon>Endogonaceae</taxon>
        <taxon>Jimgerdemannia</taxon>
    </lineage>
</organism>
<keyword evidence="5" id="KW-1185">Reference proteome</keyword>
<dbReference type="Proteomes" id="UP000268093">
    <property type="component" value="Unassembled WGS sequence"/>
</dbReference>
<evidence type="ECO:0008006" key="6">
    <source>
        <dbReference type="Google" id="ProtNLM"/>
    </source>
</evidence>
<dbReference type="PANTHER" id="PTHR46042">
    <property type="entry name" value="DIPHTHINE METHYLTRANSFERASE"/>
    <property type="match status" value="1"/>
</dbReference>
<evidence type="ECO:0000256" key="2">
    <source>
        <dbReference type="ARBA" id="ARBA00022737"/>
    </source>
</evidence>
<dbReference type="InterPro" id="IPR052415">
    <property type="entry name" value="Diphthine_MTase"/>
</dbReference>
<dbReference type="AlphaFoldDB" id="A0A433DN99"/>
<evidence type="ECO:0000256" key="3">
    <source>
        <dbReference type="ARBA" id="ARBA00043952"/>
    </source>
</evidence>
<evidence type="ECO:0000256" key="1">
    <source>
        <dbReference type="ARBA" id="ARBA00022574"/>
    </source>
</evidence>